<dbReference type="Proteomes" id="UP001434883">
    <property type="component" value="Unassembled WGS sequence"/>
</dbReference>
<accession>A0ABV0S6L2</accession>
<name>A0ABV0S6L2_9TELE</name>
<protein>
    <submittedName>
        <fullName evidence="1">Uncharacterized protein</fullName>
    </submittedName>
</protein>
<sequence length="73" mass="8241">LMMGDFFGTGMIVADFRQRGMTACGREKLQILVKMRVRRCAQAEDLTRYSVWAQQPFWGPLTGAPALRCGCLQ</sequence>
<feature type="non-terminal residue" evidence="1">
    <location>
        <position position="1"/>
    </location>
</feature>
<organism evidence="1 2">
    <name type="scientific">Xenoophorus captivus</name>
    <dbReference type="NCBI Taxonomy" id="1517983"/>
    <lineage>
        <taxon>Eukaryota</taxon>
        <taxon>Metazoa</taxon>
        <taxon>Chordata</taxon>
        <taxon>Craniata</taxon>
        <taxon>Vertebrata</taxon>
        <taxon>Euteleostomi</taxon>
        <taxon>Actinopterygii</taxon>
        <taxon>Neopterygii</taxon>
        <taxon>Teleostei</taxon>
        <taxon>Neoteleostei</taxon>
        <taxon>Acanthomorphata</taxon>
        <taxon>Ovalentaria</taxon>
        <taxon>Atherinomorphae</taxon>
        <taxon>Cyprinodontiformes</taxon>
        <taxon>Goodeidae</taxon>
        <taxon>Xenoophorus</taxon>
    </lineage>
</organism>
<gene>
    <name evidence="1" type="ORF">XENOCAPTIV_002248</name>
</gene>
<keyword evidence="2" id="KW-1185">Reference proteome</keyword>
<comment type="caution">
    <text evidence="1">The sequence shown here is derived from an EMBL/GenBank/DDBJ whole genome shotgun (WGS) entry which is preliminary data.</text>
</comment>
<evidence type="ECO:0000313" key="2">
    <source>
        <dbReference type="Proteomes" id="UP001434883"/>
    </source>
</evidence>
<evidence type="ECO:0000313" key="1">
    <source>
        <dbReference type="EMBL" id="MEQ2215532.1"/>
    </source>
</evidence>
<dbReference type="EMBL" id="JAHRIN010068442">
    <property type="protein sequence ID" value="MEQ2215532.1"/>
    <property type="molecule type" value="Genomic_DNA"/>
</dbReference>
<proteinExistence type="predicted"/>
<reference evidence="1 2" key="1">
    <citation type="submission" date="2021-06" db="EMBL/GenBank/DDBJ databases">
        <authorList>
            <person name="Palmer J.M."/>
        </authorList>
    </citation>
    <scope>NUCLEOTIDE SEQUENCE [LARGE SCALE GENOMIC DNA]</scope>
    <source>
        <strain evidence="1 2">XC_2019</strain>
        <tissue evidence="1">Muscle</tissue>
    </source>
</reference>